<dbReference type="SUPFAM" id="SSF51735">
    <property type="entry name" value="NAD(P)-binding Rossmann-fold domains"/>
    <property type="match status" value="1"/>
</dbReference>
<dbReference type="Gene3D" id="3.40.50.720">
    <property type="entry name" value="NAD(P)-binding Rossmann-like Domain"/>
    <property type="match status" value="1"/>
</dbReference>
<accession>A0AAD6BUD1</accession>
<name>A0AAD6BUD1_9EURO</name>
<comment type="caution">
    <text evidence="1">The sequence shown here is derived from an EMBL/GenBank/DDBJ whole genome shotgun (WGS) entry which is preliminary data.</text>
</comment>
<dbReference type="PANTHER" id="PTHR43431:SF7">
    <property type="entry name" value="OXIDOREDUCTASE, SHORT CHAIN DEHYDROGENASE_REDUCTASE FAMILY (AFU_ORTHOLOGUE AFUA_5G14000)"/>
    <property type="match status" value="1"/>
</dbReference>
<dbReference type="InterPro" id="IPR002347">
    <property type="entry name" value="SDR_fam"/>
</dbReference>
<dbReference type="InterPro" id="IPR036291">
    <property type="entry name" value="NAD(P)-bd_dom_sf"/>
</dbReference>
<dbReference type="EMBL" id="JAPVEA010000009">
    <property type="protein sequence ID" value="KAJ5433009.1"/>
    <property type="molecule type" value="Genomic_DNA"/>
</dbReference>
<reference evidence="1" key="1">
    <citation type="submission" date="2022-12" db="EMBL/GenBank/DDBJ databases">
        <authorList>
            <person name="Petersen C."/>
        </authorList>
    </citation>
    <scope>NUCLEOTIDE SEQUENCE</scope>
    <source>
        <strain evidence="1">IBT 16125</strain>
    </source>
</reference>
<reference evidence="1" key="2">
    <citation type="journal article" date="2023" name="IMA Fungus">
        <title>Comparative genomic study of the Penicillium genus elucidates a diverse pangenome and 15 lateral gene transfer events.</title>
        <authorList>
            <person name="Petersen C."/>
            <person name="Sorensen T."/>
            <person name="Nielsen M.R."/>
            <person name="Sondergaard T.E."/>
            <person name="Sorensen J.L."/>
            <person name="Fitzpatrick D.A."/>
            <person name="Frisvad J.C."/>
            <person name="Nielsen K.L."/>
        </authorList>
    </citation>
    <scope>NUCLEOTIDE SEQUENCE</scope>
    <source>
        <strain evidence="1">IBT 16125</strain>
    </source>
</reference>
<protein>
    <submittedName>
        <fullName evidence="1">Uncharacterized protein</fullName>
    </submittedName>
</protein>
<dbReference type="PANTHER" id="PTHR43431">
    <property type="entry name" value="OXIDOREDUCTASE, SHORT CHAIN DEHYDROGENASE/REDUCTASE FAMILY (AFU_ORTHOLOGUE AFUA_5G14000)"/>
    <property type="match status" value="1"/>
</dbReference>
<dbReference type="PRINTS" id="PR00081">
    <property type="entry name" value="GDHRDH"/>
</dbReference>
<dbReference type="Proteomes" id="UP001213681">
    <property type="component" value="Unassembled WGS sequence"/>
</dbReference>
<evidence type="ECO:0000313" key="1">
    <source>
        <dbReference type="EMBL" id="KAJ5433009.1"/>
    </source>
</evidence>
<dbReference type="GeneID" id="81605790"/>
<keyword evidence="2" id="KW-1185">Reference proteome</keyword>
<organism evidence="1 2">
    <name type="scientific">Penicillium daleae</name>
    <dbReference type="NCBI Taxonomy" id="63821"/>
    <lineage>
        <taxon>Eukaryota</taxon>
        <taxon>Fungi</taxon>
        <taxon>Dikarya</taxon>
        <taxon>Ascomycota</taxon>
        <taxon>Pezizomycotina</taxon>
        <taxon>Eurotiomycetes</taxon>
        <taxon>Eurotiomycetidae</taxon>
        <taxon>Eurotiales</taxon>
        <taxon>Aspergillaceae</taxon>
        <taxon>Penicillium</taxon>
    </lineage>
</organism>
<evidence type="ECO:0000313" key="2">
    <source>
        <dbReference type="Proteomes" id="UP001213681"/>
    </source>
</evidence>
<dbReference type="Pfam" id="PF00106">
    <property type="entry name" value="adh_short"/>
    <property type="match status" value="1"/>
</dbReference>
<gene>
    <name evidence="1" type="ORF">N7458_012165</name>
</gene>
<dbReference type="RefSeq" id="XP_056760301.1">
    <property type="nucleotide sequence ID" value="XM_056915547.1"/>
</dbReference>
<proteinExistence type="predicted"/>
<dbReference type="AlphaFoldDB" id="A0AAD6BUD1"/>
<sequence>MPKLIAIIAGVGPGTGSAIARRFAQAYPVVLLARSQQSLDPVAQEITQNGGSAIGIPTDVTSPSGMTSTMDQVKAHFGSDINIAAAVYNVASKFVRKPFLEQSSDEFLGSLEPSIKGAFNFAQATLPYMLNVKEAQYPPTFIFTGATAALKGGSGLSGFAMSKFGIRAMSQSLAREFGPKGVHVSHAIIDGIIDTEKTKGYSPDIPDSKIDPNWIAESYWFLHTQPRTSFTHEIDLRTYSETW</sequence>